<evidence type="ECO:0000313" key="3">
    <source>
        <dbReference type="Proteomes" id="UP000243579"/>
    </source>
</evidence>
<feature type="signal peptide" evidence="1">
    <location>
        <begin position="1"/>
        <end position="17"/>
    </location>
</feature>
<keyword evidence="3" id="KW-1185">Reference proteome</keyword>
<dbReference type="AlphaFoldDB" id="A0A1V9YK27"/>
<organism evidence="2 3">
    <name type="scientific">Achlya hypogyna</name>
    <name type="common">Oomycete</name>
    <name type="synonym">Protoachlya hypogyna</name>
    <dbReference type="NCBI Taxonomy" id="1202772"/>
    <lineage>
        <taxon>Eukaryota</taxon>
        <taxon>Sar</taxon>
        <taxon>Stramenopiles</taxon>
        <taxon>Oomycota</taxon>
        <taxon>Saprolegniomycetes</taxon>
        <taxon>Saprolegniales</taxon>
        <taxon>Achlyaceae</taxon>
        <taxon>Achlya</taxon>
    </lineage>
</organism>
<accession>A0A1V9YK27</accession>
<dbReference type="Proteomes" id="UP000243579">
    <property type="component" value="Unassembled WGS sequence"/>
</dbReference>
<comment type="caution">
    <text evidence="2">The sequence shown here is derived from an EMBL/GenBank/DDBJ whole genome shotgun (WGS) entry which is preliminary data.</text>
</comment>
<feature type="chain" id="PRO_5013184398" description="Secreted protein" evidence="1">
    <location>
        <begin position="18"/>
        <end position="88"/>
    </location>
</feature>
<dbReference type="OrthoDB" id="166945at2759"/>
<protein>
    <recommendedName>
        <fullName evidence="4">Secreted protein</fullName>
    </recommendedName>
</protein>
<gene>
    <name evidence="2" type="ORF">ACHHYP_20519</name>
</gene>
<proteinExistence type="predicted"/>
<evidence type="ECO:0008006" key="4">
    <source>
        <dbReference type="Google" id="ProtNLM"/>
    </source>
</evidence>
<evidence type="ECO:0000256" key="1">
    <source>
        <dbReference type="SAM" id="SignalP"/>
    </source>
</evidence>
<name>A0A1V9YK27_ACHHY</name>
<sequence length="88" mass="8721">MKGASLLVLAMAAVATATPVSVCRDATYSITGPVCSGSGSSPAGSACPTKGTKATAACHPYLPSYDAATKSCIAKEDAKCVQLGLLRV</sequence>
<reference evidence="2 3" key="1">
    <citation type="journal article" date="2014" name="Genome Biol. Evol.">
        <title>The secreted proteins of Achlya hypogyna and Thraustotheca clavata identify the ancestral oomycete secretome and reveal gene acquisitions by horizontal gene transfer.</title>
        <authorList>
            <person name="Misner I."/>
            <person name="Blouin N."/>
            <person name="Leonard G."/>
            <person name="Richards T.A."/>
            <person name="Lane C.E."/>
        </authorList>
    </citation>
    <scope>NUCLEOTIDE SEQUENCE [LARGE SCALE GENOMIC DNA]</scope>
    <source>
        <strain evidence="2 3">ATCC 48635</strain>
    </source>
</reference>
<keyword evidence="1" id="KW-0732">Signal</keyword>
<evidence type="ECO:0000313" key="2">
    <source>
        <dbReference type="EMBL" id="OQR86026.1"/>
    </source>
</evidence>
<dbReference type="EMBL" id="JNBR01001541">
    <property type="protein sequence ID" value="OQR86026.1"/>
    <property type="molecule type" value="Genomic_DNA"/>
</dbReference>